<keyword evidence="4 5" id="KW-0949">S-adenosyl-L-methionine</keyword>
<evidence type="ECO:0000313" key="6">
    <source>
        <dbReference type="EMBL" id="MBC2575301.1"/>
    </source>
</evidence>
<comment type="catalytic activity">
    <reaction evidence="5">
        <text>Co-precorrin-5B + S-adenosyl-L-methionine = Co-precorrin-6A + S-adenosyl-L-homocysteine</text>
        <dbReference type="Rhea" id="RHEA:26285"/>
        <dbReference type="ChEBI" id="CHEBI:57856"/>
        <dbReference type="ChEBI" id="CHEBI:59789"/>
        <dbReference type="ChEBI" id="CHEBI:60063"/>
        <dbReference type="ChEBI" id="CHEBI:60064"/>
        <dbReference type="EC" id="2.1.1.195"/>
    </reaction>
</comment>
<comment type="similarity">
    <text evidence="5">Belongs to the CbiD family.</text>
</comment>
<keyword evidence="1 5" id="KW-0169">Cobalamin biosynthesis</keyword>
<evidence type="ECO:0000256" key="1">
    <source>
        <dbReference type="ARBA" id="ARBA00022573"/>
    </source>
</evidence>
<dbReference type="InterPro" id="IPR036074">
    <property type="entry name" value="CbiD_sf"/>
</dbReference>
<keyword evidence="2 5" id="KW-0489">Methyltransferase</keyword>
<evidence type="ECO:0000256" key="3">
    <source>
        <dbReference type="ARBA" id="ARBA00022679"/>
    </source>
</evidence>
<dbReference type="PANTHER" id="PTHR35863:SF1">
    <property type="entry name" value="COBALT-PRECORRIN-5B C(1)-METHYLTRANSFERASE"/>
    <property type="match status" value="1"/>
</dbReference>
<dbReference type="Pfam" id="PF01888">
    <property type="entry name" value="CbiD"/>
    <property type="match status" value="1"/>
</dbReference>
<name>A0ABR6TIR0_9FIRM</name>
<protein>
    <recommendedName>
        <fullName evidence="5">Cobalt-precorrin-5B C(1)-methyltransferase</fullName>
        <ecNumber evidence="5">2.1.1.195</ecNumber>
    </recommendedName>
    <alternativeName>
        <fullName evidence="5">Cobalt-precorrin-6A synthase</fullName>
    </alternativeName>
</protein>
<dbReference type="InterPro" id="IPR002748">
    <property type="entry name" value="CbiD"/>
</dbReference>
<dbReference type="NCBIfam" id="TIGR00312">
    <property type="entry name" value="cbiD"/>
    <property type="match status" value="1"/>
</dbReference>
<dbReference type="PIRSF" id="PIRSF026782">
    <property type="entry name" value="CbiD"/>
    <property type="match status" value="1"/>
</dbReference>
<dbReference type="EMBL" id="JABGBW010000001">
    <property type="protein sequence ID" value="MBC2575301.1"/>
    <property type="molecule type" value="Genomic_DNA"/>
</dbReference>
<reference evidence="6 7" key="1">
    <citation type="submission" date="2020-05" db="EMBL/GenBank/DDBJ databases">
        <title>Draft genome of xy-202 and genomic insight in genome of the genus Peptostreptococcus.</title>
        <authorList>
            <person name="Zhang Z."/>
        </authorList>
    </citation>
    <scope>NUCLEOTIDE SEQUENCE [LARGE SCALE GENOMIC DNA]</scope>
    <source>
        <strain evidence="6 7">DSM 27025</strain>
    </source>
</reference>
<keyword evidence="7" id="KW-1185">Reference proteome</keyword>
<comment type="function">
    <text evidence="5">Catalyzes the methylation of C-1 in cobalt-precorrin-5B to form cobalt-precorrin-6A.</text>
</comment>
<evidence type="ECO:0000256" key="2">
    <source>
        <dbReference type="ARBA" id="ARBA00022603"/>
    </source>
</evidence>
<keyword evidence="3 5" id="KW-0808">Transferase</keyword>
<evidence type="ECO:0000256" key="4">
    <source>
        <dbReference type="ARBA" id="ARBA00022691"/>
    </source>
</evidence>
<gene>
    <name evidence="5 6" type="primary">cbiD</name>
    <name evidence="6" type="ORF">HLB29_01210</name>
</gene>
<dbReference type="EC" id="2.1.1.195" evidence="5"/>
<organism evidence="6 7">
    <name type="scientific">Peptostreptococcus canis</name>
    <dbReference type="NCBI Taxonomy" id="1159213"/>
    <lineage>
        <taxon>Bacteria</taxon>
        <taxon>Bacillati</taxon>
        <taxon>Bacillota</taxon>
        <taxon>Clostridia</taxon>
        <taxon>Peptostreptococcales</taxon>
        <taxon>Peptostreptococcaceae</taxon>
        <taxon>Peptostreptococcus</taxon>
    </lineage>
</organism>
<dbReference type="SUPFAM" id="SSF111342">
    <property type="entry name" value="CbiD-like"/>
    <property type="match status" value="1"/>
</dbReference>
<dbReference type="Proteomes" id="UP000713904">
    <property type="component" value="Unassembled WGS sequence"/>
</dbReference>
<evidence type="ECO:0000313" key="7">
    <source>
        <dbReference type="Proteomes" id="UP000713904"/>
    </source>
</evidence>
<evidence type="ECO:0000256" key="5">
    <source>
        <dbReference type="HAMAP-Rule" id="MF_00787"/>
    </source>
</evidence>
<dbReference type="Gene3D" id="3.30.2110.10">
    <property type="entry name" value="CbiD-like"/>
    <property type="match status" value="1"/>
</dbReference>
<dbReference type="HAMAP" id="MF_00787">
    <property type="entry name" value="CbiD"/>
    <property type="match status" value="1"/>
</dbReference>
<accession>A0ABR6TIR0</accession>
<dbReference type="PANTHER" id="PTHR35863">
    <property type="entry name" value="COBALT-PRECORRIN-5B C(1)-METHYLTRANSFERASE"/>
    <property type="match status" value="1"/>
</dbReference>
<dbReference type="RefSeq" id="WP_185623336.1">
    <property type="nucleotide sequence ID" value="NZ_JABGBW010000001.1"/>
</dbReference>
<comment type="caution">
    <text evidence="6">The sequence shown here is derived from an EMBL/GenBank/DDBJ whole genome shotgun (WGS) entry which is preliminary data.</text>
</comment>
<proteinExistence type="inferred from homology"/>
<comment type="pathway">
    <text evidence="5">Cofactor biosynthesis; adenosylcobalamin biosynthesis; cob(II)yrinate a,c-diamide from sirohydrochlorin (anaerobic route): step 6/10.</text>
</comment>
<sequence length="388" mass="43008">MEEYVYVDGKKYKRGYTTGTCAAAATKASLISFITGKKLKSIEIDVPKGICISIEVENQEILKEYVLTSVKKDGGDDIDSTHGIDILSKVEIINSDKLPENRCKSELDYVEITSGEGVGLVTKKGLSVEVGRPAINPVPIKMICSEIEKAIDEYDIDINSFLYGRKILVTITVPKGKEISLKTFNRNLGIVDGISIIGTTGIVEPMSDDGWKKALSAELSIKKEEALNEIILVPGNIGFKNMVEKYGYDENKILKIGNFIGYILMECKRFGFKKIIIAGHLGKLIKLSAGIMNTHSRVADARTEIMISNLALMGAEKDFLDEINSCITTDAMIPIIYEKGYEDVFDILAQKATDRAKKYMRNDENNIDIEVFLFSMDGNLLARKISEI</sequence>